<keyword evidence="4 5" id="KW-0539">Nucleus</keyword>
<evidence type="ECO:0000256" key="5">
    <source>
        <dbReference type="PROSITE-ProRule" id="PRU00108"/>
    </source>
</evidence>
<feature type="compositionally biased region" description="Polar residues" evidence="7">
    <location>
        <begin position="562"/>
        <end position="577"/>
    </location>
</feature>
<dbReference type="AlphaFoldDB" id="A0A9Q0BN14"/>
<feature type="compositionally biased region" description="Low complexity" evidence="7">
    <location>
        <begin position="331"/>
        <end position="344"/>
    </location>
</feature>
<evidence type="ECO:0000256" key="3">
    <source>
        <dbReference type="ARBA" id="ARBA00023155"/>
    </source>
</evidence>
<comment type="caution">
    <text evidence="9">The sequence shown here is derived from an EMBL/GenBank/DDBJ whole genome shotgun (WGS) entry which is preliminary data.</text>
</comment>
<dbReference type="PRINTS" id="PR00031">
    <property type="entry name" value="HTHREPRESSR"/>
</dbReference>
<feature type="region of interest" description="Disordered" evidence="7">
    <location>
        <begin position="313"/>
        <end position="361"/>
    </location>
</feature>
<evidence type="ECO:0000259" key="8">
    <source>
        <dbReference type="PROSITE" id="PS50071"/>
    </source>
</evidence>
<dbReference type="PRINTS" id="PR00024">
    <property type="entry name" value="HOMEOBOX"/>
</dbReference>
<feature type="compositionally biased region" description="Low complexity" evidence="7">
    <location>
        <begin position="188"/>
        <end position="199"/>
    </location>
</feature>
<organism evidence="9 10">
    <name type="scientific">Drosophila gunungcola</name>
    <name type="common">fruit fly</name>
    <dbReference type="NCBI Taxonomy" id="103775"/>
    <lineage>
        <taxon>Eukaryota</taxon>
        <taxon>Metazoa</taxon>
        <taxon>Ecdysozoa</taxon>
        <taxon>Arthropoda</taxon>
        <taxon>Hexapoda</taxon>
        <taxon>Insecta</taxon>
        <taxon>Pterygota</taxon>
        <taxon>Neoptera</taxon>
        <taxon>Endopterygota</taxon>
        <taxon>Diptera</taxon>
        <taxon>Brachycera</taxon>
        <taxon>Muscomorpha</taxon>
        <taxon>Ephydroidea</taxon>
        <taxon>Drosophilidae</taxon>
        <taxon>Drosophila</taxon>
        <taxon>Sophophora</taxon>
    </lineage>
</organism>
<proteinExistence type="predicted"/>
<feature type="region of interest" description="Disordered" evidence="7">
    <location>
        <begin position="265"/>
        <end position="293"/>
    </location>
</feature>
<keyword evidence="3 5" id="KW-0371">Homeobox</keyword>
<keyword evidence="10" id="KW-1185">Reference proteome</keyword>
<dbReference type="SMART" id="SM00389">
    <property type="entry name" value="HOX"/>
    <property type="match status" value="1"/>
</dbReference>
<dbReference type="GO" id="GO:0000981">
    <property type="term" value="F:DNA-binding transcription factor activity, RNA polymerase II-specific"/>
    <property type="evidence" value="ECO:0007669"/>
    <property type="project" value="InterPro"/>
</dbReference>
<dbReference type="GO" id="GO:0000978">
    <property type="term" value="F:RNA polymerase II cis-regulatory region sequence-specific DNA binding"/>
    <property type="evidence" value="ECO:0007669"/>
    <property type="project" value="TreeGrafter"/>
</dbReference>
<reference evidence="9" key="1">
    <citation type="journal article" date="2023" name="Genome Biol. Evol.">
        <title>Long-read-based Genome Assembly of Drosophila gunungcola Reveals Fewer Chemosensory Genes in Flower-breeding Species.</title>
        <authorList>
            <person name="Negi A."/>
            <person name="Liao B.Y."/>
            <person name="Yeh S.D."/>
        </authorList>
    </citation>
    <scope>NUCLEOTIDE SEQUENCE</scope>
    <source>
        <strain evidence="9">Sukarami</strain>
    </source>
</reference>
<dbReference type="SUPFAM" id="SSF46689">
    <property type="entry name" value="Homeodomain-like"/>
    <property type="match status" value="1"/>
</dbReference>
<dbReference type="InterPro" id="IPR009057">
    <property type="entry name" value="Homeodomain-like_sf"/>
</dbReference>
<dbReference type="PROSITE" id="PS00027">
    <property type="entry name" value="HOMEOBOX_1"/>
    <property type="match status" value="1"/>
</dbReference>
<evidence type="ECO:0000256" key="6">
    <source>
        <dbReference type="RuleBase" id="RU000682"/>
    </source>
</evidence>
<name>A0A9Q0BN14_9MUSC</name>
<dbReference type="FunFam" id="1.10.10.60:FF:000067">
    <property type="entry name" value="NK6 homeobox 1"/>
    <property type="match status" value="1"/>
</dbReference>
<dbReference type="GO" id="GO:0030154">
    <property type="term" value="P:cell differentiation"/>
    <property type="evidence" value="ECO:0007669"/>
    <property type="project" value="TreeGrafter"/>
</dbReference>
<accession>A0A9Q0BN14</accession>
<evidence type="ECO:0000313" key="10">
    <source>
        <dbReference type="Proteomes" id="UP001059596"/>
    </source>
</evidence>
<feature type="region of interest" description="Disordered" evidence="7">
    <location>
        <begin position="143"/>
        <end position="248"/>
    </location>
</feature>
<keyword evidence="2 5" id="KW-0238">DNA-binding</keyword>
<dbReference type="Proteomes" id="UP001059596">
    <property type="component" value="Unassembled WGS sequence"/>
</dbReference>
<comment type="subcellular location">
    <subcellularLocation>
        <location evidence="1 5 6">Nucleus</location>
    </subcellularLocation>
</comment>
<feature type="region of interest" description="Disordered" evidence="7">
    <location>
        <begin position="1"/>
        <end position="29"/>
    </location>
</feature>
<dbReference type="InterPro" id="IPR000047">
    <property type="entry name" value="HTH_motif"/>
</dbReference>
<dbReference type="GO" id="GO:0005634">
    <property type="term" value="C:nucleus"/>
    <property type="evidence" value="ECO:0007669"/>
    <property type="project" value="UniProtKB-SubCell"/>
</dbReference>
<dbReference type="Gene3D" id="1.10.10.60">
    <property type="entry name" value="Homeodomain-like"/>
    <property type="match status" value="1"/>
</dbReference>
<dbReference type="EMBL" id="JAMKOV010000010">
    <property type="protein sequence ID" value="KAI8037851.1"/>
    <property type="molecule type" value="Genomic_DNA"/>
</dbReference>
<dbReference type="PANTHER" id="PTHR24340:SF35">
    <property type="entry name" value="HGTX, ISOFORM C"/>
    <property type="match status" value="1"/>
</dbReference>
<feature type="compositionally biased region" description="Acidic residues" evidence="7">
    <location>
        <begin position="529"/>
        <end position="549"/>
    </location>
</feature>
<dbReference type="GO" id="GO:0048513">
    <property type="term" value="P:animal organ development"/>
    <property type="evidence" value="ECO:0007669"/>
    <property type="project" value="UniProtKB-ARBA"/>
</dbReference>
<sequence length="577" mass="61412">MGSPFLSITPAGGSSNPSPTPPPSDAKVAAKQLAQSFQLSANSAFNLALPPGFYRQPPQQHPECLDYGHEAPEMDLINPYMRHHSFAAAAQGSPPSAAQRHHLAAAMSNGFADVHAHAMAAADYQQQLADYHSAAAAAAVYANNNNNNNNNHNSSNNNNSSPLMLLKAAHGGGLKDSDSPSTTPPPASSRLHSDSSPSPRYEHNSSPGVDSAKSYALSQRSSGAEDPCQTSESASPPPQAPNDYSPENLTSQRAKFQHHHHGVNPLALHNANHGGNPGLHSNSNNNNAMDHKLPLSFLGPPLAALHSMTTEMKAGQGPNSHLISDRGSGGSSSSSSTTTTNTNSQGAPNPHGIDTILSKPPPVTSAGLSALTGAGIPRFSIAAAAAGMAQYLSQSQGAPLKTHAGHIVDRTHLYWPGLQGLVANPIAWRERLSNTMSANLSQSHQHHPSNDKDGKKKHTRPTFSGQQIFALEKTFEQTKYLAGPERAKLAYALGMSESQVKVWFQNRRTKWRKRHAAEMATAKRKQDDMGGDNDGDCSETMDSDNESLDMGESPVQNKRCRSNSSGSSQQQPDNYRH</sequence>
<dbReference type="InterPro" id="IPR017970">
    <property type="entry name" value="Homeobox_CS"/>
</dbReference>
<evidence type="ECO:0000256" key="7">
    <source>
        <dbReference type="SAM" id="MobiDB-lite"/>
    </source>
</evidence>
<feature type="region of interest" description="Disordered" evidence="7">
    <location>
        <begin position="439"/>
        <end position="460"/>
    </location>
</feature>
<dbReference type="Pfam" id="PF00046">
    <property type="entry name" value="Homeodomain"/>
    <property type="match status" value="1"/>
</dbReference>
<dbReference type="CDD" id="cd00086">
    <property type="entry name" value="homeodomain"/>
    <property type="match status" value="1"/>
</dbReference>
<dbReference type="PANTHER" id="PTHR24340">
    <property type="entry name" value="HOMEOBOX PROTEIN NKX"/>
    <property type="match status" value="1"/>
</dbReference>
<evidence type="ECO:0000313" key="9">
    <source>
        <dbReference type="EMBL" id="KAI8037851.1"/>
    </source>
</evidence>
<dbReference type="PROSITE" id="PS50071">
    <property type="entry name" value="HOMEOBOX_2"/>
    <property type="match status" value="1"/>
</dbReference>
<feature type="DNA-binding region" description="Homeobox" evidence="5">
    <location>
        <begin position="456"/>
        <end position="515"/>
    </location>
</feature>
<evidence type="ECO:0000256" key="1">
    <source>
        <dbReference type="ARBA" id="ARBA00004123"/>
    </source>
</evidence>
<evidence type="ECO:0000256" key="4">
    <source>
        <dbReference type="ARBA" id="ARBA00023242"/>
    </source>
</evidence>
<dbReference type="InterPro" id="IPR020479">
    <property type="entry name" value="HD_metazoa"/>
</dbReference>
<feature type="domain" description="Homeobox" evidence="8">
    <location>
        <begin position="454"/>
        <end position="514"/>
    </location>
</feature>
<feature type="compositionally biased region" description="Polar residues" evidence="7">
    <location>
        <begin position="216"/>
        <end position="234"/>
    </location>
</feature>
<dbReference type="InterPro" id="IPR001356">
    <property type="entry name" value="HD"/>
</dbReference>
<feature type="region of interest" description="Disordered" evidence="7">
    <location>
        <begin position="511"/>
        <end position="577"/>
    </location>
</feature>
<dbReference type="InterPro" id="IPR050394">
    <property type="entry name" value="Homeobox_NK-like"/>
</dbReference>
<protein>
    <recommendedName>
        <fullName evidence="8">Homeobox domain-containing protein</fullName>
    </recommendedName>
</protein>
<feature type="compositionally biased region" description="Low complexity" evidence="7">
    <location>
        <begin position="272"/>
        <end position="287"/>
    </location>
</feature>
<evidence type="ECO:0000256" key="2">
    <source>
        <dbReference type="ARBA" id="ARBA00023125"/>
    </source>
</evidence>
<gene>
    <name evidence="9" type="ORF">M5D96_009352</name>
</gene>
<feature type="compositionally biased region" description="Low complexity" evidence="7">
    <location>
        <begin position="143"/>
        <end position="161"/>
    </location>
</feature>